<dbReference type="InterPro" id="IPR036942">
    <property type="entry name" value="Beta-barrel_TonB_sf"/>
</dbReference>
<dbReference type="Gene3D" id="2.60.40.1120">
    <property type="entry name" value="Carboxypeptidase-like, regulatory domain"/>
    <property type="match status" value="1"/>
</dbReference>
<keyword evidence="2" id="KW-0813">Transport</keyword>
<dbReference type="GO" id="GO:0030246">
    <property type="term" value="F:carbohydrate binding"/>
    <property type="evidence" value="ECO:0007669"/>
    <property type="project" value="InterPro"/>
</dbReference>
<dbReference type="GO" id="GO:0009279">
    <property type="term" value="C:cell outer membrane"/>
    <property type="evidence" value="ECO:0007669"/>
    <property type="project" value="UniProtKB-SubCell"/>
</dbReference>
<dbReference type="GO" id="GO:0044718">
    <property type="term" value="P:siderophore transmembrane transport"/>
    <property type="evidence" value="ECO:0007669"/>
    <property type="project" value="TreeGrafter"/>
</dbReference>
<evidence type="ECO:0000256" key="2">
    <source>
        <dbReference type="ARBA" id="ARBA00022448"/>
    </source>
</evidence>
<comment type="subcellular location">
    <subcellularLocation>
        <location evidence="1">Cell outer membrane</location>
        <topology evidence="1">Multi-pass membrane protein</topology>
    </subcellularLocation>
</comment>
<sequence length="1015" mass="110866">MKHRNRSTTQPKRKLLTCALASVLVIASGHAIAQSSNATLRGKAEAGAQVTAVNTATGSKRQVTASSDGSYALAGLPPGTYTVSSGGTERTVTLQVATSVSLDLVGGAPAAPAGDATTLDTVRVSAPPLQEVKTSEVGTNVSLKQINTIPQLTRNFLEFADTVPGMQFETDTRSGQSKLRGGAQKTSAINVYIDGVGQKNYVLTGGVSGQDQSAGNPFPQLAIGEYKVVTSNYKAEFDQVGSAAIIAQTKSGTNEFKGELFTRYTNTSMRQRTVGEEAAGVEKDQTKQNEYGFALGGPIIQDKMHFFFSYEAKDFVLNVDPVAVPANRASYQDFLPDRIRAQYGPTTSPFAEDLYFGKISWDIGDNDRLELSAKYRDEEAVSGNGGTTTDSAAKVNFNTEKRYDLRWMHYGESFLNEARVTYEDALFNPAAYIIGNQSIFTRGLRENEVLITSDSTSALSIQRKGQKGPAFQNDLTFNSFEWMGDHVVKMGVKFKSVELTQSENSAINPTFRYAVNDGSETPSPYLPIGTNTIPYQVNFNAPFEGASPIVTTKAKQYGIYIQDDWDVTDRLQLNLGLRWDYEEIPSYLDFQTPQEVVDALYGPGTGSNAGGVYADQLRAGGINIEDYISTGNNRKADKNNWAPRLGFSYDLTGDERWVLFGGAGRSYDRNLYDYMGLEQVKSALSTYRINFVESSGCAPVSATCVNWDPRYLNGMDELYTLVDARNRNGEIDLMNNDLVTPYSDQYSLGIRGTIGEWNTSATVAYIHSKEGFVFTLGNRYPNGNFYDAPSWNANDIAQPWEHSPPGFGSLILGDNGIETKTTQLLLSAEKPYTEESGWGFTAAYTFSRAKGNRGGDEHYSFDAPTIDAYPFIDLKAVPRHRLVMTGIYDLPWGFTASAKVTLATPPPLNSVVGWWEYGSATAVPPLIVSVDTPGTLGTKQLDLSLSKRFDIAEDMAFEVRADMINVTNAKNYSTYRTTWGSGGVFDPETSVVSSGLGVTSYTPPRTLFVSARLTW</sequence>
<evidence type="ECO:0000256" key="7">
    <source>
        <dbReference type="SAM" id="SignalP"/>
    </source>
</evidence>
<dbReference type="EMBL" id="CP060731">
    <property type="protein sequence ID" value="QNN77189.1"/>
    <property type="molecule type" value="Genomic_DNA"/>
</dbReference>
<dbReference type="SUPFAM" id="SSF56935">
    <property type="entry name" value="Porins"/>
    <property type="match status" value="1"/>
</dbReference>
<name>A0A7G9TAR4_PSEMX</name>
<keyword evidence="4" id="KW-0812">Transmembrane</keyword>
<gene>
    <name evidence="9" type="ORF">IAE60_14850</name>
</gene>
<dbReference type="AlphaFoldDB" id="A0A7G9TAR4"/>
<dbReference type="RefSeq" id="WP_187572841.1">
    <property type="nucleotide sequence ID" value="NZ_CP060731.1"/>
</dbReference>
<dbReference type="PANTHER" id="PTHR30069:SF46">
    <property type="entry name" value="OAR PROTEIN"/>
    <property type="match status" value="1"/>
</dbReference>
<feature type="chain" id="PRO_5029013166" evidence="7">
    <location>
        <begin position="34"/>
        <end position="1015"/>
    </location>
</feature>
<evidence type="ECO:0000256" key="3">
    <source>
        <dbReference type="ARBA" id="ARBA00022452"/>
    </source>
</evidence>
<dbReference type="GO" id="GO:0015344">
    <property type="term" value="F:siderophore uptake transmembrane transporter activity"/>
    <property type="evidence" value="ECO:0007669"/>
    <property type="project" value="TreeGrafter"/>
</dbReference>
<keyword evidence="6" id="KW-0998">Cell outer membrane</keyword>
<dbReference type="Pfam" id="PF25183">
    <property type="entry name" value="OMP_b-brl_4"/>
    <property type="match status" value="2"/>
</dbReference>
<feature type="domain" description="TonB-dependent transporter Oar-like beta-barrel" evidence="8">
    <location>
        <begin position="249"/>
        <end position="319"/>
    </location>
</feature>
<keyword evidence="5" id="KW-0472">Membrane</keyword>
<dbReference type="Proteomes" id="UP000515838">
    <property type="component" value="Chromosome"/>
</dbReference>
<dbReference type="InterPro" id="IPR039426">
    <property type="entry name" value="TonB-dep_rcpt-like"/>
</dbReference>
<dbReference type="GeneID" id="81472263"/>
<dbReference type="PANTHER" id="PTHR30069">
    <property type="entry name" value="TONB-DEPENDENT OUTER MEMBRANE RECEPTOR"/>
    <property type="match status" value="1"/>
</dbReference>
<dbReference type="Gene3D" id="2.40.170.20">
    <property type="entry name" value="TonB-dependent receptor, beta-barrel domain"/>
    <property type="match status" value="1"/>
</dbReference>
<proteinExistence type="predicted"/>
<reference evidence="9 10" key="1">
    <citation type="submission" date="2020-08" db="EMBL/GenBank/DDBJ databases">
        <title>Streptomycin Non-resistant strain, P. mexicana.</title>
        <authorList>
            <person name="Ganesh-Kumar S."/>
            <person name="Zhe T."/>
            <person name="Yu Z."/>
            <person name="Min Y."/>
        </authorList>
    </citation>
    <scope>NUCLEOTIDE SEQUENCE [LARGE SCALE GENOMIC DNA]</scope>
    <source>
        <strain evidence="9 10">GTZY2</strain>
    </source>
</reference>
<evidence type="ECO:0000256" key="4">
    <source>
        <dbReference type="ARBA" id="ARBA00022692"/>
    </source>
</evidence>
<evidence type="ECO:0000313" key="10">
    <source>
        <dbReference type="Proteomes" id="UP000515838"/>
    </source>
</evidence>
<protein>
    <submittedName>
        <fullName evidence="9">TonB-dependent receptor</fullName>
    </submittedName>
</protein>
<keyword evidence="7" id="KW-0732">Signal</keyword>
<feature type="domain" description="TonB-dependent transporter Oar-like beta-barrel" evidence="8">
    <location>
        <begin position="345"/>
        <end position="917"/>
    </location>
</feature>
<accession>A0A7G9TAR4</accession>
<evidence type="ECO:0000256" key="5">
    <source>
        <dbReference type="ARBA" id="ARBA00023136"/>
    </source>
</evidence>
<evidence type="ECO:0000256" key="6">
    <source>
        <dbReference type="ARBA" id="ARBA00023237"/>
    </source>
</evidence>
<dbReference type="InterPro" id="IPR013784">
    <property type="entry name" value="Carb-bd-like_fold"/>
</dbReference>
<keyword evidence="9" id="KW-0675">Receptor</keyword>
<keyword evidence="3" id="KW-1134">Transmembrane beta strand</keyword>
<dbReference type="InterPro" id="IPR057601">
    <property type="entry name" value="Oar-like_b-barrel"/>
</dbReference>
<organism evidence="9 10">
    <name type="scientific">Pseudoxanthomonas mexicana</name>
    <dbReference type="NCBI Taxonomy" id="128785"/>
    <lineage>
        <taxon>Bacteria</taxon>
        <taxon>Pseudomonadati</taxon>
        <taxon>Pseudomonadota</taxon>
        <taxon>Gammaproteobacteria</taxon>
        <taxon>Lysobacterales</taxon>
        <taxon>Lysobacteraceae</taxon>
        <taxon>Pseudoxanthomonas</taxon>
    </lineage>
</organism>
<feature type="signal peptide" evidence="7">
    <location>
        <begin position="1"/>
        <end position="33"/>
    </location>
</feature>
<dbReference type="Pfam" id="PF13620">
    <property type="entry name" value="CarboxypepD_reg"/>
    <property type="match status" value="1"/>
</dbReference>
<evidence type="ECO:0000256" key="1">
    <source>
        <dbReference type="ARBA" id="ARBA00004571"/>
    </source>
</evidence>
<dbReference type="SUPFAM" id="SSF49452">
    <property type="entry name" value="Starch-binding domain-like"/>
    <property type="match status" value="1"/>
</dbReference>
<evidence type="ECO:0000313" key="9">
    <source>
        <dbReference type="EMBL" id="QNN77189.1"/>
    </source>
</evidence>
<evidence type="ECO:0000259" key="8">
    <source>
        <dbReference type="Pfam" id="PF25183"/>
    </source>
</evidence>